<keyword evidence="3" id="KW-1185">Reference proteome</keyword>
<accession>A0ABQ5G1P9</accession>
<gene>
    <name evidence="2" type="ORF">Tco_1028717</name>
</gene>
<protein>
    <submittedName>
        <fullName evidence="2">Uncharacterized protein</fullName>
    </submittedName>
</protein>
<organism evidence="2 3">
    <name type="scientific">Tanacetum coccineum</name>
    <dbReference type="NCBI Taxonomy" id="301880"/>
    <lineage>
        <taxon>Eukaryota</taxon>
        <taxon>Viridiplantae</taxon>
        <taxon>Streptophyta</taxon>
        <taxon>Embryophyta</taxon>
        <taxon>Tracheophyta</taxon>
        <taxon>Spermatophyta</taxon>
        <taxon>Magnoliopsida</taxon>
        <taxon>eudicotyledons</taxon>
        <taxon>Gunneridae</taxon>
        <taxon>Pentapetalae</taxon>
        <taxon>asterids</taxon>
        <taxon>campanulids</taxon>
        <taxon>Asterales</taxon>
        <taxon>Asteraceae</taxon>
        <taxon>Asteroideae</taxon>
        <taxon>Anthemideae</taxon>
        <taxon>Anthemidinae</taxon>
        <taxon>Tanacetum</taxon>
    </lineage>
</organism>
<proteinExistence type="predicted"/>
<sequence>MMCSKKEHTNLFKSSTSSTFIDSFMEYELNNMLYNKMQKSGLFLTHDKHLDIYNALIGSIGLDEAIAKGEIDSTKVLKKRRHNDKDEDPSTYSKRISRRERERNLSHLKIKNSSGTIYDDALEADQPVNVREDVVNVPNEKPQDDADPKQDMATWFKQPPDHKLLIQNEVDKTFGYGYLEEMVVRRADQKEYTFKEGDFPRLHLNDIKDMLLLHV</sequence>
<reference evidence="2" key="2">
    <citation type="submission" date="2022-01" db="EMBL/GenBank/DDBJ databases">
        <authorList>
            <person name="Yamashiro T."/>
            <person name="Shiraishi A."/>
            <person name="Satake H."/>
            <person name="Nakayama K."/>
        </authorList>
    </citation>
    <scope>NUCLEOTIDE SEQUENCE</scope>
</reference>
<evidence type="ECO:0000313" key="2">
    <source>
        <dbReference type="EMBL" id="GJT69431.1"/>
    </source>
</evidence>
<evidence type="ECO:0000313" key="3">
    <source>
        <dbReference type="Proteomes" id="UP001151760"/>
    </source>
</evidence>
<feature type="region of interest" description="Disordered" evidence="1">
    <location>
        <begin position="80"/>
        <end position="99"/>
    </location>
</feature>
<comment type="caution">
    <text evidence="2">The sequence shown here is derived from an EMBL/GenBank/DDBJ whole genome shotgun (WGS) entry which is preliminary data.</text>
</comment>
<dbReference type="Proteomes" id="UP001151760">
    <property type="component" value="Unassembled WGS sequence"/>
</dbReference>
<reference evidence="2" key="1">
    <citation type="journal article" date="2022" name="Int. J. Mol. Sci.">
        <title>Draft Genome of Tanacetum Coccineum: Genomic Comparison of Closely Related Tanacetum-Family Plants.</title>
        <authorList>
            <person name="Yamashiro T."/>
            <person name="Shiraishi A."/>
            <person name="Nakayama K."/>
            <person name="Satake H."/>
        </authorList>
    </citation>
    <scope>NUCLEOTIDE SEQUENCE</scope>
</reference>
<dbReference type="EMBL" id="BQNB010017987">
    <property type="protein sequence ID" value="GJT69431.1"/>
    <property type="molecule type" value="Genomic_DNA"/>
</dbReference>
<name>A0ABQ5G1P9_9ASTR</name>
<evidence type="ECO:0000256" key="1">
    <source>
        <dbReference type="SAM" id="MobiDB-lite"/>
    </source>
</evidence>